<reference evidence="1 2" key="1">
    <citation type="submission" date="2023-01" db="EMBL/GenBank/DDBJ databases">
        <title>Analysis of 21 Apiospora genomes using comparative genomics revels a genus with tremendous synthesis potential of carbohydrate active enzymes and secondary metabolites.</title>
        <authorList>
            <person name="Sorensen T."/>
        </authorList>
    </citation>
    <scope>NUCLEOTIDE SEQUENCE [LARGE SCALE GENOMIC DNA]</scope>
    <source>
        <strain evidence="1 2">CBS 24483</strain>
    </source>
</reference>
<dbReference type="Proteomes" id="UP001391051">
    <property type="component" value="Unassembled WGS sequence"/>
</dbReference>
<evidence type="ECO:0000313" key="1">
    <source>
        <dbReference type="EMBL" id="KAK7946234.1"/>
    </source>
</evidence>
<dbReference type="RefSeq" id="XP_066696268.1">
    <property type="nucleotide sequence ID" value="XM_066846777.1"/>
</dbReference>
<dbReference type="GeneID" id="92079839"/>
<sequence length="91" mass="9906">MQLLQIEEGQSSRDRNEALQNTCKAALKASQATRTGQTFGYMQVDKSTAMQGIVGAAQKDVQQIFGNLVAQNESKAYQGQLDSNAFAAMFK</sequence>
<proteinExistence type="predicted"/>
<keyword evidence="2" id="KW-1185">Reference proteome</keyword>
<gene>
    <name evidence="1" type="ORF">PG986_010555</name>
</gene>
<name>A0ABR1Q2L2_9PEZI</name>
<evidence type="ECO:0000313" key="2">
    <source>
        <dbReference type="Proteomes" id="UP001391051"/>
    </source>
</evidence>
<organism evidence="1 2">
    <name type="scientific">Apiospora aurea</name>
    <dbReference type="NCBI Taxonomy" id="335848"/>
    <lineage>
        <taxon>Eukaryota</taxon>
        <taxon>Fungi</taxon>
        <taxon>Dikarya</taxon>
        <taxon>Ascomycota</taxon>
        <taxon>Pezizomycotina</taxon>
        <taxon>Sordariomycetes</taxon>
        <taxon>Xylariomycetidae</taxon>
        <taxon>Amphisphaeriales</taxon>
        <taxon>Apiosporaceae</taxon>
        <taxon>Apiospora</taxon>
    </lineage>
</organism>
<dbReference type="EMBL" id="JAQQWE010000007">
    <property type="protein sequence ID" value="KAK7946234.1"/>
    <property type="molecule type" value="Genomic_DNA"/>
</dbReference>
<comment type="caution">
    <text evidence="1">The sequence shown here is derived from an EMBL/GenBank/DDBJ whole genome shotgun (WGS) entry which is preliminary data.</text>
</comment>
<accession>A0ABR1Q2L2</accession>
<protein>
    <submittedName>
        <fullName evidence="1">Uncharacterized protein</fullName>
    </submittedName>
</protein>